<dbReference type="GO" id="GO:0051536">
    <property type="term" value="F:iron-sulfur cluster binding"/>
    <property type="evidence" value="ECO:0007669"/>
    <property type="project" value="UniProtKB-KW"/>
</dbReference>
<protein>
    <recommendedName>
        <fullName evidence="5">2-(3-amino-3-carboxypropyl)histidine synthase subunit 1</fullName>
        <ecNumber evidence="4">2.5.1.108</ecNumber>
    </recommendedName>
    <alternativeName>
        <fullName evidence="12">Diphthamide biosynthesis protein 1</fullName>
    </alternativeName>
    <alternativeName>
        <fullName evidence="13">Diphtheria toxin resistance protein 1</fullName>
    </alternativeName>
    <alternativeName>
        <fullName evidence="11">S-adenosyl-L-methionine:L-histidine 3-amino-3-carboxypropyltransferase 1</fullName>
    </alternativeName>
</protein>
<keyword evidence="8" id="KW-0479">Metal-binding</keyword>
<dbReference type="FunFam" id="3.40.50.11860:FF:000002">
    <property type="entry name" value="2-(3-amino-3-carboxypropyl)histidine synthase subunit 1"/>
    <property type="match status" value="1"/>
</dbReference>
<dbReference type="InterPro" id="IPR042264">
    <property type="entry name" value="DPH1/DPH2_2"/>
</dbReference>
<dbReference type="GO" id="GO:0017183">
    <property type="term" value="P:protein histidyl modification to diphthamide"/>
    <property type="evidence" value="ECO:0007669"/>
    <property type="project" value="UniProtKB-UniPathway"/>
</dbReference>
<dbReference type="Gene3D" id="3.40.50.11840">
    <property type="entry name" value="Diphthamide synthesis DPH1/DPH2 domain 1"/>
    <property type="match status" value="1"/>
</dbReference>
<dbReference type="CDD" id="cd19712">
    <property type="entry name" value="bHLH_TS_dimmed_like"/>
    <property type="match status" value="1"/>
</dbReference>
<evidence type="ECO:0000313" key="17">
    <source>
        <dbReference type="EMBL" id="KYM98082.1"/>
    </source>
</evidence>
<keyword evidence="10" id="KW-0411">Iron-sulfur</keyword>
<keyword evidence="18" id="KW-1185">Reference proteome</keyword>
<evidence type="ECO:0000256" key="6">
    <source>
        <dbReference type="ARBA" id="ARBA00022679"/>
    </source>
</evidence>
<dbReference type="AlphaFoldDB" id="A0A195CBA3"/>
<dbReference type="EC" id="2.5.1.108" evidence="4"/>
<evidence type="ECO:0000256" key="4">
    <source>
        <dbReference type="ARBA" id="ARBA00012221"/>
    </source>
</evidence>
<dbReference type="InterPro" id="IPR042265">
    <property type="entry name" value="DPH1/DPH2_3"/>
</dbReference>
<evidence type="ECO:0000256" key="13">
    <source>
        <dbReference type="ARBA" id="ARBA00032789"/>
    </source>
</evidence>
<dbReference type="Gene3D" id="3.40.50.11860">
    <property type="entry name" value="Diphthamide synthesis DPH1/DPH2 domain 3"/>
    <property type="match status" value="1"/>
</dbReference>
<dbReference type="NCBIfam" id="TIGR03682">
    <property type="entry name" value="arCOG04112"/>
    <property type="match status" value="1"/>
</dbReference>
<comment type="similarity">
    <text evidence="3">Belongs to the DPH1/DPH2 family. DPH1 subfamily.</text>
</comment>
<dbReference type="InterPro" id="IPR022428">
    <property type="entry name" value="Dph2_arc"/>
</dbReference>
<evidence type="ECO:0000256" key="14">
    <source>
        <dbReference type="ARBA" id="ARBA00048403"/>
    </source>
</evidence>
<comment type="catalytic activity">
    <reaction evidence="14">
        <text>L-histidyl-[translation elongation factor 2] + S-adenosyl-L-methionine = 2-[(3S)-amino-3-carboxypropyl]-L-histidyl-[translation elongation factor 2] + S-methyl-5'-thioadenosine + H(+)</text>
        <dbReference type="Rhea" id="RHEA:36783"/>
        <dbReference type="Rhea" id="RHEA-COMP:9748"/>
        <dbReference type="Rhea" id="RHEA-COMP:9749"/>
        <dbReference type="ChEBI" id="CHEBI:15378"/>
        <dbReference type="ChEBI" id="CHEBI:17509"/>
        <dbReference type="ChEBI" id="CHEBI:29979"/>
        <dbReference type="ChEBI" id="CHEBI:59789"/>
        <dbReference type="ChEBI" id="CHEBI:73995"/>
        <dbReference type="EC" id="2.5.1.108"/>
    </reaction>
</comment>
<evidence type="ECO:0000256" key="8">
    <source>
        <dbReference type="ARBA" id="ARBA00022723"/>
    </source>
</evidence>
<evidence type="ECO:0000256" key="9">
    <source>
        <dbReference type="ARBA" id="ARBA00023004"/>
    </source>
</evidence>
<dbReference type="PROSITE" id="PS50888">
    <property type="entry name" value="BHLH"/>
    <property type="match status" value="1"/>
</dbReference>
<dbReference type="SFLD" id="SFLDS00032">
    <property type="entry name" value="Radical_SAM_3-amino-3-carboxyp"/>
    <property type="match status" value="1"/>
</dbReference>
<keyword evidence="7" id="KW-0949">S-adenosyl-L-methionine</keyword>
<feature type="region of interest" description="Disordered" evidence="15">
    <location>
        <begin position="536"/>
        <end position="556"/>
    </location>
</feature>
<dbReference type="SMART" id="SM00353">
    <property type="entry name" value="HLH"/>
    <property type="match status" value="1"/>
</dbReference>
<gene>
    <name evidence="17" type="ORF">ALC62_11428</name>
</gene>
<dbReference type="GO" id="GO:0046983">
    <property type="term" value="F:protein dimerization activity"/>
    <property type="evidence" value="ECO:0007669"/>
    <property type="project" value="InterPro"/>
</dbReference>
<dbReference type="Proteomes" id="UP000078542">
    <property type="component" value="Unassembled WGS sequence"/>
</dbReference>
<evidence type="ECO:0000256" key="1">
    <source>
        <dbReference type="ARBA" id="ARBA00001966"/>
    </source>
</evidence>
<dbReference type="PANTHER" id="PTHR10762">
    <property type="entry name" value="DIPHTHAMIDE BIOSYNTHESIS PROTEIN"/>
    <property type="match status" value="1"/>
</dbReference>
<proteinExistence type="inferred from homology"/>
<dbReference type="GO" id="GO:0090560">
    <property type="term" value="F:2-(3-amino-3-carboxypropyl)histidine synthase activity"/>
    <property type="evidence" value="ECO:0007669"/>
    <property type="project" value="UniProtKB-EC"/>
</dbReference>
<comment type="cofactor">
    <cofactor evidence="1">
        <name>[4Fe-4S] cluster</name>
        <dbReference type="ChEBI" id="CHEBI:49883"/>
    </cofactor>
</comment>
<evidence type="ECO:0000313" key="18">
    <source>
        <dbReference type="Proteomes" id="UP000078542"/>
    </source>
</evidence>
<dbReference type="UniPathway" id="UPA00559"/>
<evidence type="ECO:0000256" key="12">
    <source>
        <dbReference type="ARBA" id="ARBA00032574"/>
    </source>
</evidence>
<dbReference type="InterPro" id="IPR016435">
    <property type="entry name" value="DPH1/DPH2"/>
</dbReference>
<evidence type="ECO:0000256" key="7">
    <source>
        <dbReference type="ARBA" id="ARBA00022691"/>
    </source>
</evidence>
<evidence type="ECO:0000256" key="11">
    <source>
        <dbReference type="ARBA" id="ARBA00031690"/>
    </source>
</evidence>
<accession>A0A195CBA3</accession>
<feature type="compositionally biased region" description="Polar residues" evidence="15">
    <location>
        <begin position="429"/>
        <end position="440"/>
    </location>
</feature>
<dbReference type="Pfam" id="PF00010">
    <property type="entry name" value="HLH"/>
    <property type="match status" value="1"/>
</dbReference>
<dbReference type="InterPro" id="IPR042263">
    <property type="entry name" value="DPH1/DPH2_1"/>
</dbReference>
<organism evidence="17 18">
    <name type="scientific">Cyphomyrmex costatus</name>
    <dbReference type="NCBI Taxonomy" id="456900"/>
    <lineage>
        <taxon>Eukaryota</taxon>
        <taxon>Metazoa</taxon>
        <taxon>Ecdysozoa</taxon>
        <taxon>Arthropoda</taxon>
        <taxon>Hexapoda</taxon>
        <taxon>Insecta</taxon>
        <taxon>Pterygota</taxon>
        <taxon>Neoptera</taxon>
        <taxon>Endopterygota</taxon>
        <taxon>Hymenoptera</taxon>
        <taxon>Apocrita</taxon>
        <taxon>Aculeata</taxon>
        <taxon>Formicoidea</taxon>
        <taxon>Formicidae</taxon>
        <taxon>Myrmicinae</taxon>
        <taxon>Cyphomyrmex</taxon>
    </lineage>
</organism>
<dbReference type="Gene3D" id="3.40.50.11850">
    <property type="entry name" value="Diphthamide synthesis DPH1/DPH2 domain 2"/>
    <property type="match status" value="1"/>
</dbReference>
<reference evidence="17 18" key="1">
    <citation type="submission" date="2016-03" db="EMBL/GenBank/DDBJ databases">
        <title>Cyphomyrmex costatus WGS genome.</title>
        <authorList>
            <person name="Nygaard S."/>
            <person name="Hu H."/>
            <person name="Boomsma J."/>
            <person name="Zhang G."/>
        </authorList>
    </citation>
    <scope>NUCLEOTIDE SEQUENCE [LARGE SCALE GENOMIC DNA]</scope>
    <source>
        <strain evidence="17">MS0001</strain>
        <tissue evidence="17">Whole body</tissue>
    </source>
</reference>
<dbReference type="PANTHER" id="PTHR10762:SF1">
    <property type="entry name" value="2-(3-AMINO-3-CARBOXYPROPYL)HISTIDINE SYNTHASE SUBUNIT 1"/>
    <property type="match status" value="1"/>
</dbReference>
<dbReference type="InterPro" id="IPR036638">
    <property type="entry name" value="HLH_DNA-bd_sf"/>
</dbReference>
<dbReference type="EMBL" id="KQ978023">
    <property type="protein sequence ID" value="KYM98082.1"/>
    <property type="molecule type" value="Genomic_DNA"/>
</dbReference>
<dbReference type="GO" id="GO:0046872">
    <property type="term" value="F:metal ion binding"/>
    <property type="evidence" value="ECO:0007669"/>
    <property type="project" value="UniProtKB-KW"/>
</dbReference>
<evidence type="ECO:0000256" key="5">
    <source>
        <dbReference type="ARBA" id="ARBA00021915"/>
    </source>
</evidence>
<evidence type="ECO:0000256" key="2">
    <source>
        <dbReference type="ARBA" id="ARBA00005156"/>
    </source>
</evidence>
<feature type="region of interest" description="Disordered" evidence="15">
    <location>
        <begin position="429"/>
        <end position="470"/>
    </location>
</feature>
<feature type="compositionally biased region" description="Polar residues" evidence="15">
    <location>
        <begin position="457"/>
        <end position="467"/>
    </location>
</feature>
<dbReference type="FunFam" id="3.40.50.11840:FF:000001">
    <property type="entry name" value="2-(3-amino-3-carboxypropyl)histidine synthase subunit 1"/>
    <property type="match status" value="1"/>
</dbReference>
<feature type="compositionally biased region" description="Basic and acidic residues" evidence="15">
    <location>
        <begin position="588"/>
        <end position="600"/>
    </location>
</feature>
<comment type="pathway">
    <text evidence="2">Protein modification; peptidyl-diphthamide biosynthesis.</text>
</comment>
<feature type="domain" description="BHLH" evidence="16">
    <location>
        <begin position="474"/>
        <end position="526"/>
    </location>
</feature>
<evidence type="ECO:0000256" key="3">
    <source>
        <dbReference type="ARBA" id="ARBA00010173"/>
    </source>
</evidence>
<evidence type="ECO:0000256" key="10">
    <source>
        <dbReference type="ARBA" id="ARBA00023014"/>
    </source>
</evidence>
<dbReference type="STRING" id="456900.A0A195CBA3"/>
<keyword evidence="6" id="KW-0808">Transferase</keyword>
<dbReference type="InterPro" id="IPR011598">
    <property type="entry name" value="bHLH_dom"/>
</dbReference>
<dbReference type="FunFam" id="3.40.50.11850:FF:000001">
    <property type="entry name" value="2-(3-amino-3-carboxypropyl)histidine synthase subunit 1"/>
    <property type="match status" value="1"/>
</dbReference>
<name>A0A195CBA3_9HYME</name>
<feature type="region of interest" description="Disordered" evidence="15">
    <location>
        <begin position="573"/>
        <end position="600"/>
    </location>
</feature>
<dbReference type="NCBIfam" id="TIGR00322">
    <property type="entry name" value="diphth2_R"/>
    <property type="match status" value="1"/>
</dbReference>
<dbReference type="Gene3D" id="4.10.280.10">
    <property type="entry name" value="Helix-loop-helix DNA-binding domain"/>
    <property type="match status" value="1"/>
</dbReference>
<evidence type="ECO:0000256" key="15">
    <source>
        <dbReference type="SAM" id="MobiDB-lite"/>
    </source>
</evidence>
<evidence type="ECO:0000259" key="16">
    <source>
        <dbReference type="PROSITE" id="PS50888"/>
    </source>
</evidence>
<keyword evidence="9" id="KW-0408">Iron</keyword>
<dbReference type="SFLD" id="SFLDG01121">
    <property type="entry name" value="Diphthamide_biosynthesis"/>
    <property type="match status" value="1"/>
</dbReference>
<sequence length="600" mass="68238">MAEQNDSVVVIKAKPVRKVFKAPTRVSKIPEELLNDPLLNSAIAALPENYNFEIHKTIWRIREAKAKRVVLQMPEGLLIYATTIADIIEDFTEAETVIMADVTYGACCIDDYTTRALDADFLVHYGHSCLIPVDQTAGIKVLYVFVTIKIDISHCVDCLKVTLSVTTKIALVSTIQFATTVQAVAAELRREGYEISVPQSKPLSPGEILGCTAPQVRCADAVMYIGDGRFHLEAVMIANPKLRAFKYDPYAKKLTEEFYDHERMLKTRHEAIQRATETDKYALVLSTLGRQGSPRVLKTLQDKIEALGKENVVILLSEIFPDKIKLFKDVDAFIQVACPRLSIDWGVAFEKPFLTPYEGAVALRMAEFDKDRPYPMDFYATISLGPWTANHRESEMEKTDACCGHFLTSLINDLTIDIDKKRKEYTMRSKVTNENTWATESKQRSNKRLRQTRKTESSGLSKSSKGNTAWERTLRRLESNERERMRMHCMNDAFQSLREVIPHVSKEKRLSKMETLTLAKNYIVALTDVICAMRSEERSDNERTNNSERQDSPIIEQQLKSTTVCVNVPAASESYDSETKNFYQNKHSRWEKDQDNITGL</sequence>
<feature type="compositionally biased region" description="Basic and acidic residues" evidence="15">
    <location>
        <begin position="536"/>
        <end position="551"/>
    </location>
</feature>
<dbReference type="Pfam" id="PF01866">
    <property type="entry name" value="Diphthamide_syn"/>
    <property type="match status" value="1"/>
</dbReference>
<dbReference type="SUPFAM" id="SSF47459">
    <property type="entry name" value="HLH, helix-loop-helix DNA-binding domain"/>
    <property type="match status" value="1"/>
</dbReference>